<feature type="region of interest" description="Disordered" evidence="1">
    <location>
        <begin position="1"/>
        <end position="23"/>
    </location>
</feature>
<dbReference type="AlphaFoldDB" id="A0A9P0IXN6"/>
<evidence type="ECO:0000256" key="1">
    <source>
        <dbReference type="SAM" id="MobiDB-lite"/>
    </source>
</evidence>
<keyword evidence="3" id="KW-1185">Reference proteome</keyword>
<accession>A0A9P0IXN6</accession>
<dbReference type="EMBL" id="OU899035">
    <property type="protein sequence ID" value="CAH1721604.1"/>
    <property type="molecule type" value="Genomic_DNA"/>
</dbReference>
<reference evidence="2" key="2">
    <citation type="submission" date="2022-10" db="EMBL/GenBank/DDBJ databases">
        <authorList>
            <consortium name="ENA_rothamsted_submissions"/>
            <consortium name="culmorum"/>
            <person name="King R."/>
        </authorList>
    </citation>
    <scope>NUCLEOTIDE SEQUENCE</scope>
</reference>
<gene>
    <name evidence="2" type="ORF">APHIGO_LOCUS4460</name>
</gene>
<feature type="compositionally biased region" description="Pro residues" evidence="1">
    <location>
        <begin position="1"/>
        <end position="12"/>
    </location>
</feature>
<dbReference type="Proteomes" id="UP001154329">
    <property type="component" value="Chromosome 2"/>
</dbReference>
<reference evidence="2" key="1">
    <citation type="submission" date="2022-02" db="EMBL/GenBank/DDBJ databases">
        <authorList>
            <person name="King R."/>
        </authorList>
    </citation>
    <scope>NUCLEOTIDE SEQUENCE</scope>
</reference>
<proteinExistence type="predicted"/>
<organism evidence="2 3">
    <name type="scientific">Aphis gossypii</name>
    <name type="common">Cotton aphid</name>
    <dbReference type="NCBI Taxonomy" id="80765"/>
    <lineage>
        <taxon>Eukaryota</taxon>
        <taxon>Metazoa</taxon>
        <taxon>Ecdysozoa</taxon>
        <taxon>Arthropoda</taxon>
        <taxon>Hexapoda</taxon>
        <taxon>Insecta</taxon>
        <taxon>Pterygota</taxon>
        <taxon>Neoptera</taxon>
        <taxon>Paraneoptera</taxon>
        <taxon>Hemiptera</taxon>
        <taxon>Sternorrhyncha</taxon>
        <taxon>Aphidomorpha</taxon>
        <taxon>Aphidoidea</taxon>
        <taxon>Aphididae</taxon>
        <taxon>Aphidini</taxon>
        <taxon>Aphis</taxon>
        <taxon>Aphis</taxon>
    </lineage>
</organism>
<evidence type="ECO:0000313" key="2">
    <source>
        <dbReference type="EMBL" id="CAH1721604.1"/>
    </source>
</evidence>
<protein>
    <submittedName>
        <fullName evidence="2">Uncharacterized protein</fullName>
    </submittedName>
</protein>
<name>A0A9P0IXN6_APHGO</name>
<sequence>MLLPWILPPPSRPSFGGGGGGRSPAKSKLTCACVSRGDDAQGSGRLPSAVASSPHRRRIDLCRPFNPTRRHLPSAFSTLPPLLPLECYVCGLPSSPPYNNNNNIISYTRHRQSTRWQTFDTRKNKFLFRPTALQRVVYFYFFVPPTWISSYFNFSSDHLW</sequence>
<evidence type="ECO:0000313" key="3">
    <source>
        <dbReference type="Proteomes" id="UP001154329"/>
    </source>
</evidence>